<dbReference type="GO" id="GO:0015074">
    <property type="term" value="P:DNA integration"/>
    <property type="evidence" value="ECO:0007669"/>
    <property type="project" value="InterPro"/>
</dbReference>
<dbReference type="OMA" id="GENNWHI"/>
<dbReference type="WBParaSite" id="nRc.2.0.1.t42732-RA">
    <property type="protein sequence ID" value="nRc.2.0.1.t42732-RA"/>
    <property type="gene ID" value="nRc.2.0.1.g42732"/>
</dbReference>
<evidence type="ECO:0000313" key="2">
    <source>
        <dbReference type="Proteomes" id="UP000887565"/>
    </source>
</evidence>
<dbReference type="Proteomes" id="UP000887565">
    <property type="component" value="Unplaced"/>
</dbReference>
<dbReference type="InterPro" id="IPR036397">
    <property type="entry name" value="RNaseH_sf"/>
</dbReference>
<dbReference type="PANTHER" id="PTHR37984:SF5">
    <property type="entry name" value="PROTEIN NYNRIN-LIKE"/>
    <property type="match status" value="1"/>
</dbReference>
<proteinExistence type="predicted"/>
<dbReference type="SUPFAM" id="SSF53098">
    <property type="entry name" value="Ribonuclease H-like"/>
    <property type="match status" value="1"/>
</dbReference>
<dbReference type="InterPro" id="IPR050951">
    <property type="entry name" value="Retrovirus_Pol_polyprotein"/>
</dbReference>
<dbReference type="InterPro" id="IPR012337">
    <property type="entry name" value="RNaseH-like_sf"/>
</dbReference>
<sequence length="163" mass="18823">MHGRRRMRLDQVLQDLPIDKVAHIAISATVADPVQTPFGDLETNIVNISPVGEKRPYVIVLRDYFTKWVSAHPTPDQKASTILECFVNKVVLTHPSLLVLLSDQGGCFMSKLMQDIWDLLKIQKVKTTAYHTQCNRMVERFNQTLIAQLKKYRAEDPDNWERY</sequence>
<accession>A0A915KZ07</accession>
<evidence type="ECO:0000259" key="1">
    <source>
        <dbReference type="PROSITE" id="PS50994"/>
    </source>
</evidence>
<dbReference type="PANTHER" id="PTHR37984">
    <property type="entry name" value="PROTEIN CBG26694"/>
    <property type="match status" value="1"/>
</dbReference>
<dbReference type="PROSITE" id="PS50994">
    <property type="entry name" value="INTEGRASE"/>
    <property type="match status" value="1"/>
</dbReference>
<organism evidence="2 3">
    <name type="scientific">Romanomermis culicivorax</name>
    <name type="common">Nematode worm</name>
    <dbReference type="NCBI Taxonomy" id="13658"/>
    <lineage>
        <taxon>Eukaryota</taxon>
        <taxon>Metazoa</taxon>
        <taxon>Ecdysozoa</taxon>
        <taxon>Nematoda</taxon>
        <taxon>Enoplea</taxon>
        <taxon>Dorylaimia</taxon>
        <taxon>Mermithida</taxon>
        <taxon>Mermithoidea</taxon>
        <taxon>Mermithidae</taxon>
        <taxon>Romanomermis</taxon>
    </lineage>
</organism>
<dbReference type="Gene3D" id="3.30.420.10">
    <property type="entry name" value="Ribonuclease H-like superfamily/Ribonuclease H"/>
    <property type="match status" value="1"/>
</dbReference>
<evidence type="ECO:0000313" key="3">
    <source>
        <dbReference type="WBParaSite" id="nRc.2.0.1.t42732-RA"/>
    </source>
</evidence>
<reference evidence="3" key="1">
    <citation type="submission" date="2022-11" db="UniProtKB">
        <authorList>
            <consortium name="WormBaseParasite"/>
        </authorList>
    </citation>
    <scope>IDENTIFICATION</scope>
</reference>
<keyword evidence="2" id="KW-1185">Reference proteome</keyword>
<dbReference type="InterPro" id="IPR001584">
    <property type="entry name" value="Integrase_cat-core"/>
</dbReference>
<feature type="domain" description="Integrase catalytic" evidence="1">
    <location>
        <begin position="33"/>
        <end position="163"/>
    </location>
</feature>
<protein>
    <submittedName>
        <fullName evidence="3">Integrase catalytic domain-containing protein</fullName>
    </submittedName>
</protein>
<dbReference type="AlphaFoldDB" id="A0A915KZ07"/>
<dbReference type="GO" id="GO:0003676">
    <property type="term" value="F:nucleic acid binding"/>
    <property type="evidence" value="ECO:0007669"/>
    <property type="project" value="InterPro"/>
</dbReference>
<name>A0A915KZ07_ROMCU</name>